<dbReference type="InterPro" id="IPR023577">
    <property type="entry name" value="CYTH_domain"/>
</dbReference>
<name>A0AAV4ZT17_9HYPH</name>
<dbReference type="AlphaFoldDB" id="A0AAV4ZT17"/>
<dbReference type="InterPro" id="IPR012042">
    <property type="entry name" value="NeuTTM/CthTTM-like"/>
</dbReference>
<dbReference type="SUPFAM" id="SSF55154">
    <property type="entry name" value="CYTH-like phosphatases"/>
    <property type="match status" value="1"/>
</dbReference>
<dbReference type="CDD" id="cd07891">
    <property type="entry name" value="CYTH-like_CthTTM-like_1"/>
    <property type="match status" value="1"/>
</dbReference>
<dbReference type="PANTHER" id="PTHR40114">
    <property type="entry name" value="SLR0698 PROTEIN"/>
    <property type="match status" value="1"/>
</dbReference>
<evidence type="ECO:0000259" key="2">
    <source>
        <dbReference type="PROSITE" id="PS51707"/>
    </source>
</evidence>
<evidence type="ECO:0000313" key="4">
    <source>
        <dbReference type="Proteomes" id="UP001055247"/>
    </source>
</evidence>
<dbReference type="SMART" id="SM01118">
    <property type="entry name" value="CYTH"/>
    <property type="match status" value="1"/>
</dbReference>
<evidence type="ECO:0000313" key="3">
    <source>
        <dbReference type="EMBL" id="GJD91284.1"/>
    </source>
</evidence>
<reference evidence="3" key="1">
    <citation type="journal article" date="2016" name="Front. Microbiol.">
        <title>Genome Sequence of the Piezophilic, Mesophilic Sulfate-Reducing Bacterium Desulfovibrio indicus J2T.</title>
        <authorList>
            <person name="Cao J."/>
            <person name="Maignien L."/>
            <person name="Shao Z."/>
            <person name="Alain K."/>
            <person name="Jebbar M."/>
        </authorList>
    </citation>
    <scope>NUCLEOTIDE SEQUENCE</scope>
    <source>
        <strain evidence="3">DSM 16372</strain>
    </source>
</reference>
<evidence type="ECO:0000256" key="1">
    <source>
        <dbReference type="PIRSR" id="PIRSR016487-1"/>
    </source>
</evidence>
<accession>A0AAV4ZT17</accession>
<dbReference type="PROSITE" id="PS51707">
    <property type="entry name" value="CYTH"/>
    <property type="match status" value="1"/>
</dbReference>
<dbReference type="RefSeq" id="WP_066926496.1">
    <property type="nucleotide sequence ID" value="NZ_BPQO01000025.1"/>
</dbReference>
<dbReference type="PANTHER" id="PTHR40114:SF1">
    <property type="entry name" value="SLR0698 PROTEIN"/>
    <property type="match status" value="1"/>
</dbReference>
<dbReference type="Pfam" id="PF01928">
    <property type="entry name" value="CYTH"/>
    <property type="match status" value="1"/>
</dbReference>
<dbReference type="InterPro" id="IPR033469">
    <property type="entry name" value="CYTH-like_dom_sf"/>
</dbReference>
<protein>
    <submittedName>
        <fullName evidence="3">Inorganic triphosphatase</fullName>
    </submittedName>
</protein>
<organism evidence="3 4">
    <name type="scientific">Methylobacterium hispanicum</name>
    <dbReference type="NCBI Taxonomy" id="270350"/>
    <lineage>
        <taxon>Bacteria</taxon>
        <taxon>Pseudomonadati</taxon>
        <taxon>Pseudomonadota</taxon>
        <taxon>Alphaproteobacteria</taxon>
        <taxon>Hyphomicrobiales</taxon>
        <taxon>Methylobacteriaceae</taxon>
        <taxon>Methylobacterium</taxon>
    </lineage>
</organism>
<proteinExistence type="predicted"/>
<reference evidence="3" key="2">
    <citation type="submission" date="2021-08" db="EMBL/GenBank/DDBJ databases">
        <authorList>
            <person name="Tani A."/>
            <person name="Ola A."/>
            <person name="Ogura Y."/>
            <person name="Katsura K."/>
            <person name="Hayashi T."/>
        </authorList>
    </citation>
    <scope>NUCLEOTIDE SEQUENCE</scope>
    <source>
        <strain evidence="3">DSM 16372</strain>
    </source>
</reference>
<sequence>MAIEIERKFLATRAVLEHCRFGTVIVQGYLYTDAENTVRVRRMGARYLLAWKGRRLGAVREEIEFELPAAVGAALLTAVDPRGRIEKVRYRVEDGGRAWDVDVFAGALDGLILAEAELARADEAVALPPWIGEEVTADERYRNSRLAAGAVVPQRAAA</sequence>
<dbReference type="Gene3D" id="2.40.320.10">
    <property type="entry name" value="Hypothetical Protein Pfu-838710-001"/>
    <property type="match status" value="1"/>
</dbReference>
<comment type="caution">
    <text evidence="3">The sequence shown here is derived from an EMBL/GenBank/DDBJ whole genome shotgun (WGS) entry which is preliminary data.</text>
</comment>
<dbReference type="PIRSF" id="PIRSF016487">
    <property type="entry name" value="CYTH_UCP016487"/>
    <property type="match status" value="1"/>
</dbReference>
<feature type="domain" description="CYTH" evidence="2">
    <location>
        <begin position="2"/>
        <end position="148"/>
    </location>
</feature>
<dbReference type="Proteomes" id="UP001055247">
    <property type="component" value="Unassembled WGS sequence"/>
</dbReference>
<feature type="active site" description="Proton acceptor" evidence="1">
    <location>
        <position position="29"/>
    </location>
</feature>
<dbReference type="EMBL" id="BPQO01000025">
    <property type="protein sequence ID" value="GJD91284.1"/>
    <property type="molecule type" value="Genomic_DNA"/>
</dbReference>
<keyword evidence="4" id="KW-1185">Reference proteome</keyword>
<gene>
    <name evidence="3" type="ORF">BHAOGJBA_4832</name>
</gene>